<dbReference type="EMBL" id="CAUYUJ010021631">
    <property type="protein sequence ID" value="CAK0905979.1"/>
    <property type="molecule type" value="Genomic_DNA"/>
</dbReference>
<reference evidence="6" key="1">
    <citation type="submission" date="2023-10" db="EMBL/GenBank/DDBJ databases">
        <authorList>
            <person name="Chen Y."/>
            <person name="Shah S."/>
            <person name="Dougan E. K."/>
            <person name="Thang M."/>
            <person name="Chan C."/>
        </authorList>
    </citation>
    <scope>NUCLEOTIDE SEQUENCE [LARGE SCALE GENOMIC DNA]</scope>
</reference>
<dbReference type="InterPro" id="IPR036855">
    <property type="entry name" value="Znf_CCCH_sf"/>
</dbReference>
<evidence type="ECO:0000256" key="1">
    <source>
        <dbReference type="ARBA" id="ARBA00022723"/>
    </source>
</evidence>
<evidence type="ECO:0000313" key="6">
    <source>
        <dbReference type="EMBL" id="CAK0905979.1"/>
    </source>
</evidence>
<dbReference type="SUPFAM" id="SSF90229">
    <property type="entry name" value="CCCH zinc finger"/>
    <property type="match status" value="1"/>
</dbReference>
<name>A0ABN9Y2B3_9DINO</name>
<organism evidence="6 7">
    <name type="scientific">Prorocentrum cordatum</name>
    <dbReference type="NCBI Taxonomy" id="2364126"/>
    <lineage>
        <taxon>Eukaryota</taxon>
        <taxon>Sar</taxon>
        <taxon>Alveolata</taxon>
        <taxon>Dinophyceae</taxon>
        <taxon>Prorocentrales</taxon>
        <taxon>Prorocentraceae</taxon>
        <taxon>Prorocentrum</taxon>
    </lineage>
</organism>
<proteinExistence type="predicted"/>
<sequence length="110" mass="11633">KEQRHAAGVCRPCVYFRTGSGCSNGSGCGFCHLPHAAKRRARPSKAVREQCKARVAMLDSEHGGGLGAGGGCKAPRGPAIRGLDQQYMRSILRARDRQRGSWQAAPGASA</sequence>
<keyword evidence="1 4" id="KW-0479">Metal-binding</keyword>
<accession>A0ABN9Y2B3</accession>
<protein>
    <recommendedName>
        <fullName evidence="5">C3H1-type domain-containing protein</fullName>
    </recommendedName>
</protein>
<dbReference type="PROSITE" id="PS50103">
    <property type="entry name" value="ZF_C3H1"/>
    <property type="match status" value="1"/>
</dbReference>
<dbReference type="InterPro" id="IPR000571">
    <property type="entry name" value="Znf_CCCH"/>
</dbReference>
<feature type="non-terminal residue" evidence="6">
    <location>
        <position position="1"/>
    </location>
</feature>
<evidence type="ECO:0000313" key="7">
    <source>
        <dbReference type="Proteomes" id="UP001189429"/>
    </source>
</evidence>
<keyword evidence="7" id="KW-1185">Reference proteome</keyword>
<evidence type="ECO:0000256" key="2">
    <source>
        <dbReference type="ARBA" id="ARBA00022771"/>
    </source>
</evidence>
<dbReference type="Proteomes" id="UP001189429">
    <property type="component" value="Unassembled WGS sequence"/>
</dbReference>
<evidence type="ECO:0000256" key="4">
    <source>
        <dbReference type="PROSITE-ProRule" id="PRU00723"/>
    </source>
</evidence>
<comment type="caution">
    <text evidence="6">The sequence shown here is derived from an EMBL/GenBank/DDBJ whole genome shotgun (WGS) entry which is preliminary data.</text>
</comment>
<feature type="zinc finger region" description="C3H1-type" evidence="4">
    <location>
        <begin position="12"/>
        <end position="35"/>
    </location>
</feature>
<feature type="domain" description="C3H1-type" evidence="5">
    <location>
        <begin position="12"/>
        <end position="35"/>
    </location>
</feature>
<keyword evidence="3 4" id="KW-0862">Zinc</keyword>
<evidence type="ECO:0000259" key="5">
    <source>
        <dbReference type="PROSITE" id="PS50103"/>
    </source>
</evidence>
<keyword evidence="2 4" id="KW-0863">Zinc-finger</keyword>
<evidence type="ECO:0000256" key="3">
    <source>
        <dbReference type="ARBA" id="ARBA00022833"/>
    </source>
</evidence>
<gene>
    <name evidence="6" type="ORF">PCOR1329_LOCUS81502</name>
</gene>